<accession>A0A1S4DS06</accession>
<evidence type="ECO:0008006" key="3">
    <source>
        <dbReference type="Google" id="ProtNLM"/>
    </source>
</evidence>
<evidence type="ECO:0000256" key="1">
    <source>
        <dbReference type="SAM" id="MobiDB-lite"/>
    </source>
</evidence>
<feature type="region of interest" description="Disordered" evidence="1">
    <location>
        <begin position="279"/>
        <end position="300"/>
    </location>
</feature>
<name>A0A1S4DS06_TOBAC</name>
<dbReference type="PaxDb" id="4097-A0A1S4DS06"/>
<dbReference type="OrthoDB" id="1001975at2759"/>
<protein>
    <recommendedName>
        <fullName evidence="3">Reverse transcriptase</fullName>
    </recommendedName>
</protein>
<sequence length="300" mass="35096">MEEFSDFINDHFLIDLPLSFERFTWAKAEDFNSRWMQREGVCAPFRFENMWLKVPRFGDKVKEWWTSYGVLGTPSFRLSKKLKLLKGDIIRWNKEVFGRVKVKMRELMHELGELERGEGARELDEFEKERLGEVKREIVELAIAQETSWRQKSRTLWLKERDLNTKFFHRVAVANRRRNSIESLVVDGVRIEGEEEVKGAIVGFYENLYKEDVSWRLTLGGIEFNHIGEGDSEWLERAFEEEEVHEAVSSCVGDKAPGPDGFSLAVFLRARSAKKRQGLASLQKRSAKRSARFIKVKRNS</sequence>
<dbReference type="KEGG" id="nta:107832574"/>
<dbReference type="AlphaFoldDB" id="A0A1S4DS06"/>
<reference evidence="2" key="1">
    <citation type="submission" date="2025-08" db="UniProtKB">
        <authorList>
            <consortium name="RefSeq"/>
        </authorList>
    </citation>
    <scope>IDENTIFICATION</scope>
</reference>
<dbReference type="RefSeq" id="XP_016515919.1">
    <property type="nucleotide sequence ID" value="XM_016660433.1"/>
</dbReference>
<dbReference type="STRING" id="4097.A0A1S4DS06"/>
<organism evidence="2">
    <name type="scientific">Nicotiana tabacum</name>
    <name type="common">Common tobacco</name>
    <dbReference type="NCBI Taxonomy" id="4097"/>
    <lineage>
        <taxon>Eukaryota</taxon>
        <taxon>Viridiplantae</taxon>
        <taxon>Streptophyta</taxon>
        <taxon>Embryophyta</taxon>
        <taxon>Tracheophyta</taxon>
        <taxon>Spermatophyta</taxon>
        <taxon>Magnoliopsida</taxon>
        <taxon>eudicotyledons</taxon>
        <taxon>Gunneridae</taxon>
        <taxon>Pentapetalae</taxon>
        <taxon>asterids</taxon>
        <taxon>lamiids</taxon>
        <taxon>Solanales</taxon>
        <taxon>Solanaceae</taxon>
        <taxon>Nicotianoideae</taxon>
        <taxon>Nicotianeae</taxon>
        <taxon>Nicotiana</taxon>
    </lineage>
</organism>
<evidence type="ECO:0000313" key="2">
    <source>
        <dbReference type="RefSeq" id="XP_016515919.1"/>
    </source>
</evidence>
<gene>
    <name evidence="2" type="primary">LOC107832574</name>
</gene>
<feature type="compositionally biased region" description="Basic residues" evidence="1">
    <location>
        <begin position="285"/>
        <end position="300"/>
    </location>
</feature>
<dbReference type="OMA" id="FEAIESC"/>
<proteinExistence type="predicted"/>